<organism evidence="2 3">
    <name type="scientific">Roseospira visakhapatnamensis</name>
    <dbReference type="NCBI Taxonomy" id="390880"/>
    <lineage>
        <taxon>Bacteria</taxon>
        <taxon>Pseudomonadati</taxon>
        <taxon>Pseudomonadota</taxon>
        <taxon>Alphaproteobacteria</taxon>
        <taxon>Rhodospirillales</taxon>
        <taxon>Rhodospirillaceae</taxon>
        <taxon>Roseospira</taxon>
    </lineage>
</organism>
<proteinExistence type="predicted"/>
<protein>
    <submittedName>
        <fullName evidence="2">Regulator of sigma D</fullName>
    </submittedName>
</protein>
<name>A0A7W6RG31_9PROT</name>
<comment type="caution">
    <text evidence="2">The sequence shown here is derived from an EMBL/GenBank/DDBJ whole genome shotgun (WGS) entry which is preliminary data.</text>
</comment>
<gene>
    <name evidence="2" type="ORF">GGD89_003563</name>
</gene>
<keyword evidence="3" id="KW-1185">Reference proteome</keyword>
<dbReference type="EMBL" id="JACIGK010000038">
    <property type="protein sequence ID" value="MBB4267911.1"/>
    <property type="molecule type" value="Genomic_DNA"/>
</dbReference>
<dbReference type="AlphaFoldDB" id="A0A7W6RG31"/>
<feature type="region of interest" description="Disordered" evidence="1">
    <location>
        <begin position="30"/>
        <end position="51"/>
    </location>
</feature>
<evidence type="ECO:0000256" key="1">
    <source>
        <dbReference type="SAM" id="MobiDB-lite"/>
    </source>
</evidence>
<feature type="region of interest" description="Disordered" evidence="1">
    <location>
        <begin position="208"/>
        <end position="232"/>
    </location>
</feature>
<dbReference type="Proteomes" id="UP000554286">
    <property type="component" value="Unassembled WGS sequence"/>
</dbReference>
<sequence length="249" mass="27768">MGEITTCDGKEQFSKAAFIGDALKRRLAEHHRQEQARLHRKRKARREDAREQDDDFAVAQAVILATTEQIAAFSAALDAYDAAVVDALLENEEALNAARQAREEILMQAHVLPDGRRVFRTEDGLHVFDEHGVDVTAEVSPEEIDPSRPTWEKFEEADRSVNDLESERQDLLDFQDRVDEARERLGEGGLTTDDLDDMREALEADMPEAVRIRIDPDAPAPDGPDPVPKEQSLDLDAMGQDLAALTSGL</sequence>
<evidence type="ECO:0000313" key="2">
    <source>
        <dbReference type="EMBL" id="MBB4267911.1"/>
    </source>
</evidence>
<accession>A0A7W6RG31</accession>
<reference evidence="2 3" key="1">
    <citation type="submission" date="2020-08" db="EMBL/GenBank/DDBJ databases">
        <title>Genome sequencing of Purple Non-Sulfur Bacteria from various extreme environments.</title>
        <authorList>
            <person name="Mayer M."/>
        </authorList>
    </citation>
    <scope>NUCLEOTIDE SEQUENCE [LARGE SCALE GENOMIC DNA]</scope>
    <source>
        <strain evidence="2 3">JA131</strain>
    </source>
</reference>
<dbReference type="RefSeq" id="WP_184048127.1">
    <property type="nucleotide sequence ID" value="NZ_JACIGK010000038.1"/>
</dbReference>
<evidence type="ECO:0000313" key="3">
    <source>
        <dbReference type="Proteomes" id="UP000554286"/>
    </source>
</evidence>